<dbReference type="RefSeq" id="WP_026749316.1">
    <property type="nucleotide sequence ID" value="NZ_AP019831.1"/>
</dbReference>
<accession>A0A510K6P5</accession>
<dbReference type="GO" id="GO:0003677">
    <property type="term" value="F:DNA binding"/>
    <property type="evidence" value="ECO:0007669"/>
    <property type="project" value="UniProtKB-UniRule"/>
</dbReference>
<keyword evidence="1" id="KW-0238">DNA-binding</keyword>
<gene>
    <name evidence="3" type="ORF">JMUB3870_1612</name>
    <name evidence="4" type="ORF">JMUB3935_1686</name>
</gene>
<keyword evidence="6" id="KW-1185">Reference proteome</keyword>
<protein>
    <recommendedName>
        <fullName evidence="2">SpoVT-AbrB domain-containing protein</fullName>
    </recommendedName>
</protein>
<evidence type="ECO:0000256" key="1">
    <source>
        <dbReference type="PROSITE-ProRule" id="PRU01076"/>
    </source>
</evidence>
<dbReference type="EMBL" id="AP019831">
    <property type="protein sequence ID" value="BBM45493.1"/>
    <property type="molecule type" value="Genomic_DNA"/>
</dbReference>
<dbReference type="Pfam" id="PF04014">
    <property type="entry name" value="MazE_antitoxin"/>
    <property type="match status" value="1"/>
</dbReference>
<dbReference type="SMART" id="SM00966">
    <property type="entry name" value="SpoVT_AbrB"/>
    <property type="match status" value="1"/>
</dbReference>
<reference evidence="3 6" key="1">
    <citation type="submission" date="2019-07" db="EMBL/GenBank/DDBJ databases">
        <title>Complete Genome Sequence of Leptotrichia trevisanii Strain JMUB3870.</title>
        <authorList>
            <person name="Watanabe S."/>
            <person name="Cui L."/>
        </authorList>
    </citation>
    <scope>NUCLEOTIDE SEQUENCE [LARGE SCALE GENOMIC DNA]</scope>
    <source>
        <strain evidence="3 6">JMUB3870</strain>
    </source>
</reference>
<dbReference type="EMBL" id="AP019840">
    <property type="protein sequence ID" value="BBM52707.1"/>
    <property type="molecule type" value="Genomic_DNA"/>
</dbReference>
<dbReference type="OrthoDB" id="9795766at2"/>
<evidence type="ECO:0000313" key="6">
    <source>
        <dbReference type="Proteomes" id="UP000422644"/>
    </source>
</evidence>
<dbReference type="GO" id="GO:0097351">
    <property type="term" value="F:toxin sequestering activity"/>
    <property type="evidence" value="ECO:0007669"/>
    <property type="project" value="InterPro"/>
</dbReference>
<dbReference type="PANTHER" id="PTHR40516:SF1">
    <property type="entry name" value="ANTITOXIN CHPS-RELATED"/>
    <property type="match status" value="1"/>
</dbReference>
<reference evidence="4 5" key="2">
    <citation type="submission" date="2019-07" db="EMBL/GenBank/DDBJ databases">
        <title>Complete Genome Sequence of Leptotrichia trevisanii Strain JMUB3935.</title>
        <authorList>
            <person name="Watanabe S."/>
            <person name="Cui L."/>
        </authorList>
    </citation>
    <scope>NUCLEOTIDE SEQUENCE [LARGE SCALE GENOMIC DNA]</scope>
    <source>
        <strain evidence="4 5">JMUB3935</strain>
    </source>
</reference>
<dbReference type="PANTHER" id="PTHR40516">
    <property type="entry name" value="ANTITOXIN CHPS-RELATED"/>
    <property type="match status" value="1"/>
</dbReference>
<name>A0A510K6P5_9FUSO</name>
<dbReference type="InterPro" id="IPR037914">
    <property type="entry name" value="SpoVT-AbrB_sf"/>
</dbReference>
<evidence type="ECO:0000313" key="5">
    <source>
        <dbReference type="Proteomes" id="UP000321378"/>
    </source>
</evidence>
<evidence type="ECO:0000313" key="4">
    <source>
        <dbReference type="EMBL" id="BBM52707.1"/>
    </source>
</evidence>
<proteinExistence type="predicted"/>
<dbReference type="InterPro" id="IPR007159">
    <property type="entry name" value="SpoVT-AbrB_dom"/>
</dbReference>
<dbReference type="Proteomes" id="UP000422644">
    <property type="component" value="Chromosome"/>
</dbReference>
<evidence type="ECO:0000313" key="3">
    <source>
        <dbReference type="EMBL" id="BBM45493.1"/>
    </source>
</evidence>
<dbReference type="PROSITE" id="PS51740">
    <property type="entry name" value="SPOVT_ABRB"/>
    <property type="match status" value="1"/>
</dbReference>
<dbReference type="STRING" id="1122173.GCA_000482505_00866"/>
<evidence type="ECO:0000259" key="2">
    <source>
        <dbReference type="PROSITE" id="PS51740"/>
    </source>
</evidence>
<dbReference type="Proteomes" id="UP000321378">
    <property type="component" value="Chromosome"/>
</dbReference>
<sequence length="84" mass="9895">MTLSTTISKWGNGQGIRLPKTLMELLEWENNDKLEIIVEEGNIKIRKAENKRKRKSIEELFANYEGEYKAQEIDWGEPKGEEIW</sequence>
<feature type="domain" description="SpoVT-AbrB" evidence="2">
    <location>
        <begin position="5"/>
        <end position="50"/>
    </location>
</feature>
<dbReference type="AlphaFoldDB" id="A0A510K6P5"/>
<organism evidence="3 6">
    <name type="scientific">Leptotrichia trevisanii</name>
    <dbReference type="NCBI Taxonomy" id="109328"/>
    <lineage>
        <taxon>Bacteria</taxon>
        <taxon>Fusobacteriati</taxon>
        <taxon>Fusobacteriota</taxon>
        <taxon>Fusobacteriia</taxon>
        <taxon>Fusobacteriales</taxon>
        <taxon>Leptotrichiaceae</taxon>
        <taxon>Leptotrichia</taxon>
    </lineage>
</organism>
<dbReference type="Gene3D" id="2.10.260.10">
    <property type="match status" value="1"/>
</dbReference>
<dbReference type="SUPFAM" id="SSF89447">
    <property type="entry name" value="AbrB/MazE/MraZ-like"/>
    <property type="match status" value="1"/>
</dbReference>
<dbReference type="InterPro" id="IPR039052">
    <property type="entry name" value="Antitox_PemI-like"/>
</dbReference>